<dbReference type="CDD" id="cd02440">
    <property type="entry name" value="AdoMet_MTases"/>
    <property type="match status" value="1"/>
</dbReference>
<keyword evidence="3 4" id="KW-0949">S-adenosyl-L-methionine</keyword>
<dbReference type="PROSITE" id="PS01230">
    <property type="entry name" value="TRMA_1"/>
    <property type="match status" value="1"/>
</dbReference>
<feature type="binding site" evidence="4">
    <location>
        <position position="365"/>
    </location>
    <ligand>
        <name>S-adenosyl-L-methionine</name>
        <dbReference type="ChEBI" id="CHEBI:59789"/>
    </ligand>
</feature>
<proteinExistence type="inferred from homology"/>
<feature type="active site" description="Nucleophile" evidence="4">
    <location>
        <position position="463"/>
    </location>
</feature>
<dbReference type="InterPro" id="IPR010280">
    <property type="entry name" value="U5_MeTrfase_fam"/>
</dbReference>
<dbReference type="InterPro" id="IPR029063">
    <property type="entry name" value="SAM-dependent_MTases_sf"/>
</dbReference>
<feature type="domain" description="TRAM" evidence="6">
    <location>
        <begin position="12"/>
        <end position="80"/>
    </location>
</feature>
<dbReference type="InterPro" id="IPR012340">
    <property type="entry name" value="NA-bd_OB-fold"/>
</dbReference>
<dbReference type="PANTHER" id="PTHR11061:SF30">
    <property type="entry name" value="TRNA (URACIL(54)-C(5))-METHYLTRANSFERASE"/>
    <property type="match status" value="1"/>
</dbReference>
<dbReference type="Proteomes" id="UP000315995">
    <property type="component" value="Chromosome"/>
</dbReference>
<keyword evidence="8" id="KW-1185">Reference proteome</keyword>
<evidence type="ECO:0000256" key="5">
    <source>
        <dbReference type="PROSITE-ProRule" id="PRU10015"/>
    </source>
</evidence>
<keyword evidence="1 4" id="KW-0489">Methyltransferase</keyword>
<evidence type="ECO:0000256" key="4">
    <source>
        <dbReference type="PROSITE-ProRule" id="PRU01024"/>
    </source>
</evidence>
<dbReference type="PROSITE" id="PS50926">
    <property type="entry name" value="TRAM"/>
    <property type="match status" value="1"/>
</dbReference>
<feature type="binding site" evidence="4">
    <location>
        <position position="436"/>
    </location>
    <ligand>
        <name>S-adenosyl-L-methionine</name>
        <dbReference type="ChEBI" id="CHEBI:59789"/>
    </ligand>
</feature>
<dbReference type="FunFam" id="3.40.50.150:FF:000009">
    <property type="entry name" value="23S rRNA (Uracil(1939)-C(5))-methyltransferase RlmD"/>
    <property type="match status" value="1"/>
</dbReference>
<feature type="binding site" evidence="4">
    <location>
        <position position="386"/>
    </location>
    <ligand>
        <name>S-adenosyl-L-methionine</name>
        <dbReference type="ChEBI" id="CHEBI:59789"/>
    </ligand>
</feature>
<dbReference type="InterPro" id="IPR030390">
    <property type="entry name" value="MeTrfase_TrmA_AS"/>
</dbReference>
<protein>
    <submittedName>
        <fullName evidence="7">23S rRNA (Uracil(1939)-C(5))-methyltransferase RlmD</fullName>
        <ecNumber evidence="7">2.1.1.190</ecNumber>
    </submittedName>
</protein>
<dbReference type="EMBL" id="CP041186">
    <property type="protein sequence ID" value="QDG51559.1"/>
    <property type="molecule type" value="Genomic_DNA"/>
</dbReference>
<dbReference type="PROSITE" id="PS01231">
    <property type="entry name" value="TRMA_2"/>
    <property type="match status" value="1"/>
</dbReference>
<accession>A0A4Y6PTW1</accession>
<dbReference type="OrthoDB" id="9804590at2"/>
<evidence type="ECO:0000313" key="7">
    <source>
        <dbReference type="EMBL" id="QDG51559.1"/>
    </source>
</evidence>
<keyword evidence="2 4" id="KW-0808">Transferase</keyword>
<dbReference type="NCBIfam" id="TIGR00479">
    <property type="entry name" value="rumA"/>
    <property type="match status" value="1"/>
</dbReference>
<dbReference type="SUPFAM" id="SSF53335">
    <property type="entry name" value="S-adenosyl-L-methionine-dependent methyltransferases"/>
    <property type="match status" value="1"/>
</dbReference>
<evidence type="ECO:0000256" key="2">
    <source>
        <dbReference type="ARBA" id="ARBA00022679"/>
    </source>
</evidence>
<dbReference type="GO" id="GO:0006396">
    <property type="term" value="P:RNA processing"/>
    <property type="evidence" value="ECO:0007669"/>
    <property type="project" value="InterPro"/>
</dbReference>
<comment type="similarity">
    <text evidence="4">Belongs to the class I-like SAM-binding methyltransferase superfamily. RNA M5U methyltransferase family.</text>
</comment>
<gene>
    <name evidence="7" type="primary">rlmD</name>
    <name evidence="7" type="ORF">FIV42_12625</name>
</gene>
<dbReference type="Gene3D" id="2.40.50.1070">
    <property type="match status" value="1"/>
</dbReference>
<evidence type="ECO:0000313" key="8">
    <source>
        <dbReference type="Proteomes" id="UP000315995"/>
    </source>
</evidence>
<dbReference type="SUPFAM" id="SSF50249">
    <property type="entry name" value="Nucleic acid-binding proteins"/>
    <property type="match status" value="1"/>
</dbReference>
<feature type="active site" evidence="5">
    <location>
        <position position="463"/>
    </location>
</feature>
<dbReference type="GO" id="GO:0008173">
    <property type="term" value="F:RNA methyltransferase activity"/>
    <property type="evidence" value="ECO:0007669"/>
    <property type="project" value="InterPro"/>
</dbReference>
<dbReference type="Gene3D" id="3.40.50.150">
    <property type="entry name" value="Vaccinia Virus protein VP39"/>
    <property type="match status" value="1"/>
</dbReference>
<dbReference type="InterPro" id="IPR002792">
    <property type="entry name" value="TRAM_dom"/>
</dbReference>
<evidence type="ECO:0000256" key="1">
    <source>
        <dbReference type="ARBA" id="ARBA00022603"/>
    </source>
</evidence>
<dbReference type="EC" id="2.1.1.190" evidence="7"/>
<accession>A0A5B8Y4Q8</accession>
<feature type="binding site" evidence="4">
    <location>
        <position position="332"/>
    </location>
    <ligand>
        <name>S-adenosyl-L-methionine</name>
        <dbReference type="ChEBI" id="CHEBI:59789"/>
    </ligand>
</feature>
<dbReference type="InterPro" id="IPR030391">
    <property type="entry name" value="MeTrfase_TrmA_CS"/>
</dbReference>
<dbReference type="Pfam" id="PF05958">
    <property type="entry name" value="tRNA_U5-meth_tr"/>
    <property type="match status" value="1"/>
</dbReference>
<organism evidence="7 8">
    <name type="scientific">Persicimonas caeni</name>
    <dbReference type="NCBI Taxonomy" id="2292766"/>
    <lineage>
        <taxon>Bacteria</taxon>
        <taxon>Deltaproteobacteria</taxon>
        <taxon>Bradymonadales</taxon>
        <taxon>Bradymonadaceae</taxon>
        <taxon>Persicimonas</taxon>
    </lineage>
</organism>
<evidence type="ECO:0000259" key="6">
    <source>
        <dbReference type="PROSITE" id="PS50926"/>
    </source>
</evidence>
<reference evidence="7 8" key="1">
    <citation type="submission" date="2019-06" db="EMBL/GenBank/DDBJ databases">
        <title>Persicimonas caeni gen. nov., sp. nov., a predatory bacterium isolated from solar saltern.</title>
        <authorList>
            <person name="Wang S."/>
        </authorList>
    </citation>
    <scope>NUCLEOTIDE SEQUENCE [LARGE SCALE GENOMIC DNA]</scope>
    <source>
        <strain evidence="7 8">YN101</strain>
    </source>
</reference>
<dbReference type="GO" id="GO:0001510">
    <property type="term" value="P:RNA methylation"/>
    <property type="evidence" value="ECO:0007669"/>
    <property type="project" value="UniProtKB-ARBA"/>
</dbReference>
<dbReference type="AlphaFoldDB" id="A0A4Y6PTW1"/>
<dbReference type="PANTHER" id="PTHR11061">
    <property type="entry name" value="RNA M5U METHYLTRANSFERASE"/>
    <property type="match status" value="1"/>
</dbReference>
<dbReference type="Gene3D" id="2.40.50.140">
    <property type="entry name" value="Nucleic acid-binding proteins"/>
    <property type="match status" value="1"/>
</dbReference>
<name>A0A4Y6PTW1_PERCE</name>
<dbReference type="PROSITE" id="PS51687">
    <property type="entry name" value="SAM_MT_RNA_M5U"/>
    <property type="match status" value="1"/>
</dbReference>
<sequence length="506" mass="57005">MMTQQRPHLPHSPRHGETFELEIDGLSLKGLGTAAFPCVVGPQEESKDYTMQVRKAVPGDRVRVSVERRKKRTITARIDEILEPSPMRIEPRCKHFGRREVRGEGCGGCTLQLMSYRHQLANKERIIKGLMQGRGVDPGHVMPIIGQDEPWYYRNKMEFSFGDTADREFALGLYPKGYRYEVLNLDECYLQSEFVSEFLPKVRQWAIERGLAPYQGNKDEGFLRTLTIREGKRTGERMIELTTTHDETALCDGKEMAAADIAQMFCGFVVFACEQMGESVSSLYWTQHRAVRGEPTRFIEHHLYGSPVLVEQMHLPDDQVLSFEIHPRAFFQPNTLQAEVLYAQVLEKTGLRDAERGKARVLDLYCGTGTIGLCMAPYAKHVVGIELQPDAVDNARQNAGQNGIDNVTFFAGDVGDVLSQDDFKKAAGAVDIVVVDPPRAGLLPEAREQLKQIDAPRLVYVSCNPKALARDLAELCEFGYTIETIQPVDMFPHTYHVENVALLEKA</sequence>
<evidence type="ECO:0000256" key="3">
    <source>
        <dbReference type="ARBA" id="ARBA00022691"/>
    </source>
</evidence>
<dbReference type="GO" id="GO:0008757">
    <property type="term" value="F:S-adenosylmethionine-dependent methyltransferase activity"/>
    <property type="evidence" value="ECO:0007669"/>
    <property type="project" value="UniProtKB-ARBA"/>
</dbReference>